<dbReference type="Proteomes" id="UP000031307">
    <property type="component" value="Unassembled WGS sequence"/>
</dbReference>
<dbReference type="EMBL" id="JSAM01000005">
    <property type="protein sequence ID" value="KIA78756.1"/>
    <property type="molecule type" value="Genomic_DNA"/>
</dbReference>
<evidence type="ECO:0000313" key="2">
    <source>
        <dbReference type="Proteomes" id="UP000031307"/>
    </source>
</evidence>
<gene>
    <name evidence="1" type="ORF">DB43_DK00110</name>
</gene>
<sequence>MMAIEKIEKVSKISKALQAQEPIEKIPDKDRFDALMQQQTAVESTQTQETANASREQHSLIDAVGDASRANVNVNKYPSADQLVAQTQTVVKQIDSIRNTLATSDLELNGSVRNLLRNKLSHVDDNLKVALQKAGVEYTPPEVVAPVKTNPIEHFLGLLTHSQFQLEHLANDVQIMHANRAEINPANMLLIQIKVGFIQQEMEFFTSVLTKSLDSTKTIMNVQI</sequence>
<comment type="caution">
    <text evidence="1">The sequence shown here is derived from an EMBL/GenBank/DDBJ whole genome shotgun (WGS) entry which is preliminary data.</text>
</comment>
<proteinExistence type="predicted"/>
<evidence type="ECO:0000313" key="1">
    <source>
        <dbReference type="EMBL" id="KIA78756.1"/>
    </source>
</evidence>
<dbReference type="AlphaFoldDB" id="A0A0C1C5T4"/>
<accession>A0A0C1C5T4</accession>
<dbReference type="PATRIC" id="fig|83552.4.peg.27"/>
<name>A0A0C1C5T4_9BACT</name>
<protein>
    <submittedName>
        <fullName evidence="1">Uncharacterized protein</fullName>
    </submittedName>
</protein>
<organism evidence="1 2">
    <name type="scientific">Parachlamydia acanthamoebae</name>
    <dbReference type="NCBI Taxonomy" id="83552"/>
    <lineage>
        <taxon>Bacteria</taxon>
        <taxon>Pseudomonadati</taxon>
        <taxon>Chlamydiota</taxon>
        <taxon>Chlamydiia</taxon>
        <taxon>Parachlamydiales</taxon>
        <taxon>Parachlamydiaceae</taxon>
        <taxon>Parachlamydia</taxon>
    </lineage>
</organism>
<reference evidence="1 2" key="1">
    <citation type="journal article" date="2014" name="Mol. Biol. Evol.">
        <title>Massive expansion of Ubiquitination-related gene families within the Chlamydiae.</title>
        <authorList>
            <person name="Domman D."/>
            <person name="Collingro A."/>
            <person name="Lagkouvardos I."/>
            <person name="Gehre L."/>
            <person name="Weinmaier T."/>
            <person name="Rattei T."/>
            <person name="Subtil A."/>
            <person name="Horn M."/>
        </authorList>
    </citation>
    <scope>NUCLEOTIDE SEQUENCE [LARGE SCALE GENOMIC DNA]</scope>
    <source>
        <strain evidence="1 2">OEW1</strain>
    </source>
</reference>